<protein>
    <submittedName>
        <fullName evidence="3">Uncharacterized protein</fullName>
    </submittedName>
</protein>
<sequence length="239" mass="26972">MRDRTIRGRDLAFESDDPDYPYYVPYLTSIVANFLSVVLAALASQTPARPASMQNRIEPLNWRAIIDQFANSKYVFFPCLALVSDLDVHRVVENVIKRMETIYGPSILPLEGDKATSFRAVERMKAKEVAAEKFASVLEKHMDELFTPPYIPPSRSPSPAPVIPKLSRKLRKEERDYIARKPSRKDKGKGRQSKSTPGADQTPTDANNDPLVDKEQPIRRSKRARTSVNYTEIPPGDVA</sequence>
<keyword evidence="2" id="KW-0472">Membrane</keyword>
<keyword evidence="4" id="KW-1185">Reference proteome</keyword>
<evidence type="ECO:0000313" key="4">
    <source>
        <dbReference type="Proteomes" id="UP000724874"/>
    </source>
</evidence>
<evidence type="ECO:0000256" key="1">
    <source>
        <dbReference type="SAM" id="MobiDB-lite"/>
    </source>
</evidence>
<organism evidence="3 4">
    <name type="scientific">Gymnopilus junonius</name>
    <name type="common">Spectacular rustgill mushroom</name>
    <name type="synonym">Gymnopilus spectabilis subsp. junonius</name>
    <dbReference type="NCBI Taxonomy" id="109634"/>
    <lineage>
        <taxon>Eukaryota</taxon>
        <taxon>Fungi</taxon>
        <taxon>Dikarya</taxon>
        <taxon>Basidiomycota</taxon>
        <taxon>Agaricomycotina</taxon>
        <taxon>Agaricomycetes</taxon>
        <taxon>Agaricomycetidae</taxon>
        <taxon>Agaricales</taxon>
        <taxon>Agaricineae</taxon>
        <taxon>Hymenogastraceae</taxon>
        <taxon>Gymnopilus</taxon>
    </lineage>
</organism>
<feature type="transmembrane region" description="Helical" evidence="2">
    <location>
        <begin position="20"/>
        <end position="43"/>
    </location>
</feature>
<dbReference type="OrthoDB" id="3260379at2759"/>
<dbReference type="AlphaFoldDB" id="A0A9P5NAW7"/>
<accession>A0A9P5NAW7</accession>
<dbReference type="EMBL" id="JADNYJ010000228">
    <property type="protein sequence ID" value="KAF8873802.1"/>
    <property type="molecule type" value="Genomic_DNA"/>
</dbReference>
<comment type="caution">
    <text evidence="3">The sequence shown here is derived from an EMBL/GenBank/DDBJ whole genome shotgun (WGS) entry which is preliminary data.</text>
</comment>
<feature type="compositionally biased region" description="Basic residues" evidence="1">
    <location>
        <begin position="181"/>
        <end position="192"/>
    </location>
</feature>
<dbReference type="Proteomes" id="UP000724874">
    <property type="component" value="Unassembled WGS sequence"/>
</dbReference>
<feature type="compositionally biased region" description="Polar residues" evidence="1">
    <location>
        <begin position="193"/>
        <end position="207"/>
    </location>
</feature>
<name>A0A9P5NAW7_GYMJU</name>
<keyword evidence="2" id="KW-0812">Transmembrane</keyword>
<reference evidence="3" key="1">
    <citation type="submission" date="2020-11" db="EMBL/GenBank/DDBJ databases">
        <authorList>
            <consortium name="DOE Joint Genome Institute"/>
            <person name="Ahrendt S."/>
            <person name="Riley R."/>
            <person name="Andreopoulos W."/>
            <person name="LaButti K."/>
            <person name="Pangilinan J."/>
            <person name="Ruiz-duenas F.J."/>
            <person name="Barrasa J.M."/>
            <person name="Sanchez-Garcia M."/>
            <person name="Camarero S."/>
            <person name="Miyauchi S."/>
            <person name="Serrano A."/>
            <person name="Linde D."/>
            <person name="Babiker R."/>
            <person name="Drula E."/>
            <person name="Ayuso-Fernandez I."/>
            <person name="Pacheco R."/>
            <person name="Padilla G."/>
            <person name="Ferreira P."/>
            <person name="Barriuso J."/>
            <person name="Kellner H."/>
            <person name="Castanera R."/>
            <person name="Alfaro M."/>
            <person name="Ramirez L."/>
            <person name="Pisabarro A.G."/>
            <person name="Kuo A."/>
            <person name="Tritt A."/>
            <person name="Lipzen A."/>
            <person name="He G."/>
            <person name="Yan M."/>
            <person name="Ng V."/>
            <person name="Cullen D."/>
            <person name="Martin F."/>
            <person name="Rosso M.-N."/>
            <person name="Henrissat B."/>
            <person name="Hibbett D."/>
            <person name="Martinez A.T."/>
            <person name="Grigoriev I.V."/>
        </authorList>
    </citation>
    <scope>NUCLEOTIDE SEQUENCE</scope>
    <source>
        <strain evidence="3">AH 44721</strain>
    </source>
</reference>
<feature type="region of interest" description="Disordered" evidence="1">
    <location>
        <begin position="174"/>
        <end position="239"/>
    </location>
</feature>
<evidence type="ECO:0000313" key="3">
    <source>
        <dbReference type="EMBL" id="KAF8873802.1"/>
    </source>
</evidence>
<keyword evidence="2" id="KW-1133">Transmembrane helix</keyword>
<proteinExistence type="predicted"/>
<gene>
    <name evidence="3" type="ORF">CPB84DRAFT_1798131</name>
</gene>
<evidence type="ECO:0000256" key="2">
    <source>
        <dbReference type="SAM" id="Phobius"/>
    </source>
</evidence>